<dbReference type="Proteomes" id="UP000558688">
    <property type="component" value="Unassembled WGS sequence"/>
</dbReference>
<organism evidence="3 4">
    <name type="scientific">Fusarium oxysporum</name>
    <name type="common">Fusarium vascular wilt</name>
    <dbReference type="NCBI Taxonomy" id="5507"/>
    <lineage>
        <taxon>Eukaryota</taxon>
        <taxon>Fungi</taxon>
        <taxon>Dikarya</taxon>
        <taxon>Ascomycota</taxon>
        <taxon>Pezizomycotina</taxon>
        <taxon>Sordariomycetes</taxon>
        <taxon>Hypocreomycetidae</taxon>
        <taxon>Hypocreales</taxon>
        <taxon>Nectriaceae</taxon>
        <taxon>Fusarium</taxon>
        <taxon>Fusarium oxysporum species complex</taxon>
    </lineage>
</organism>
<dbReference type="AlphaFoldDB" id="A0A8H5A1Y1"/>
<dbReference type="InterPro" id="IPR029063">
    <property type="entry name" value="SAM-dependent_MTases_sf"/>
</dbReference>
<evidence type="ECO:0008006" key="5">
    <source>
        <dbReference type="Google" id="ProtNLM"/>
    </source>
</evidence>
<proteinExistence type="inferred from homology"/>
<dbReference type="Pfam" id="PF13489">
    <property type="entry name" value="Methyltransf_23"/>
    <property type="match status" value="1"/>
</dbReference>
<comment type="similarity">
    <text evidence="1">Belongs to the methyltransferase superfamily. LaeA methyltransferase family.</text>
</comment>
<accession>A0A8H5A1Y1</accession>
<gene>
    <name evidence="3" type="ORF">FOXYS1_13021</name>
</gene>
<dbReference type="Gene3D" id="3.40.50.150">
    <property type="entry name" value="Vaccinia Virus protein VP39"/>
    <property type="match status" value="1"/>
</dbReference>
<comment type="caution">
    <text evidence="3">The sequence shown here is derived from an EMBL/GenBank/DDBJ whole genome shotgun (WGS) entry which is preliminary data.</text>
</comment>
<evidence type="ECO:0000313" key="3">
    <source>
        <dbReference type="EMBL" id="KAF5256495.1"/>
    </source>
</evidence>
<protein>
    <recommendedName>
        <fullName evidence="5">Methyltransferase domain-containing protein</fullName>
    </recommendedName>
</protein>
<dbReference type="PANTHER" id="PTHR43591">
    <property type="entry name" value="METHYLTRANSFERASE"/>
    <property type="match status" value="1"/>
</dbReference>
<evidence type="ECO:0000256" key="1">
    <source>
        <dbReference type="ARBA" id="ARBA00038158"/>
    </source>
</evidence>
<feature type="compositionally biased region" description="Basic and acidic residues" evidence="2">
    <location>
        <begin position="269"/>
        <end position="302"/>
    </location>
</feature>
<evidence type="ECO:0000313" key="4">
    <source>
        <dbReference type="Proteomes" id="UP000558688"/>
    </source>
</evidence>
<feature type="region of interest" description="Disordered" evidence="2">
    <location>
        <begin position="269"/>
        <end position="315"/>
    </location>
</feature>
<reference evidence="3" key="1">
    <citation type="submission" date="2020-02" db="EMBL/GenBank/DDBJ databases">
        <title>Identification and distribution of gene clusters putatively required for synthesis of sphingolipid metabolism inhibitors in phylogenetically diverse species of the filamentous fungus Fusarium.</title>
        <authorList>
            <person name="Kim H.-S."/>
            <person name="Busman M."/>
            <person name="Brown D.W."/>
            <person name="Divon H."/>
            <person name="Uhlig S."/>
            <person name="Proctor R.H."/>
        </authorList>
    </citation>
    <scope>NUCLEOTIDE SEQUENCE [LARGE SCALE GENOMIC DNA]</scope>
    <source>
        <strain evidence="3">NRRL 39464</strain>
    </source>
</reference>
<dbReference type="SUPFAM" id="SSF53335">
    <property type="entry name" value="S-adenosyl-L-methionine-dependent methyltransferases"/>
    <property type="match status" value="1"/>
</dbReference>
<name>A0A8H5A1Y1_FUSOX</name>
<evidence type="ECO:0000256" key="2">
    <source>
        <dbReference type="SAM" id="MobiDB-lite"/>
    </source>
</evidence>
<sequence length="324" mass="35590">MDGGDIVKTLRTYVCDTKLTARKVPAAACSRQAPFCLMRPYLLILLYNLVTVSPSTDPDIATMTDVVSENQAYFGKIATEYDQRNADAIVQLERGIQERIPFISVKQDARLLDYACGTGMLSRVLAQHTSEAIGIDLSEEMVGVYNAQAQSQGSSRQAYQGNLADPKDPSPTAFADSKFFGFDVAGVGLGFHHFDKPDLASKQLAERLNPGGVLFIIDFVAHKIDPKDAALRGITHHGFTEDEIKKMFEDAGLTDFAYQELPEPITFKDCHSHDHGHEHGHGHGHNHEHNEDNHSGSGEHVHGHGKKKGSSTTKRIFIARASKP</sequence>
<dbReference type="CDD" id="cd02440">
    <property type="entry name" value="AdoMet_MTases"/>
    <property type="match status" value="1"/>
</dbReference>
<dbReference type="PANTHER" id="PTHR43591:SF108">
    <property type="entry name" value="S-ADENOSYL-L-METHIONINE-DEPENDENT METHYLTRANSFERASE"/>
    <property type="match status" value="1"/>
</dbReference>
<dbReference type="EMBL" id="JAAFOW010002643">
    <property type="protein sequence ID" value="KAF5256495.1"/>
    <property type="molecule type" value="Genomic_DNA"/>
</dbReference>